<comment type="caution">
    <text evidence="4">The sequence shown here is derived from an EMBL/GenBank/DDBJ whole genome shotgun (WGS) entry which is preliminary data.</text>
</comment>
<dbReference type="AlphaFoldDB" id="A0A2P7MYQ2"/>
<dbReference type="InterPro" id="IPR004547">
    <property type="entry name" value="Glucosamine6P_isomerase"/>
</dbReference>
<dbReference type="PANTHER" id="PTHR11280">
    <property type="entry name" value="GLUCOSAMINE-6-PHOSPHATE ISOMERASE"/>
    <property type="match status" value="1"/>
</dbReference>
<evidence type="ECO:0000313" key="4">
    <source>
        <dbReference type="EMBL" id="PSJ06355.1"/>
    </source>
</evidence>
<dbReference type="PROSITE" id="PS01161">
    <property type="entry name" value="GLC_GALNAC_ISOMERASE"/>
    <property type="match status" value="1"/>
</dbReference>
<evidence type="ECO:0000259" key="3">
    <source>
        <dbReference type="Pfam" id="PF01182"/>
    </source>
</evidence>
<dbReference type="InterPro" id="IPR006148">
    <property type="entry name" value="Glc/Gal-6P_isomerase"/>
</dbReference>
<dbReference type="InterPro" id="IPR018321">
    <property type="entry name" value="Glucosamine6P_isomerase_CS"/>
</dbReference>
<evidence type="ECO:0000256" key="2">
    <source>
        <dbReference type="ARBA" id="ARBA00023277"/>
    </source>
</evidence>
<dbReference type="SUPFAM" id="SSF100950">
    <property type="entry name" value="NagB/RpiA/CoA transferase-like"/>
    <property type="match status" value="1"/>
</dbReference>
<dbReference type="GO" id="GO:0006046">
    <property type="term" value="P:N-acetylglucosamine catabolic process"/>
    <property type="evidence" value="ECO:0007669"/>
    <property type="project" value="TreeGrafter"/>
</dbReference>
<dbReference type="PANTHER" id="PTHR11280:SF5">
    <property type="entry name" value="GLUCOSAMINE-6-PHOSPHATE ISOMERASE"/>
    <property type="match status" value="1"/>
</dbReference>
<sequence length="240" mass="25211">MAAAVASRLLEERLQRPRLPLGLATGRTMEPVYAALAQQLEQLSGAQQQAICQGWLSFNLDEYVGLVATDTRSFTAFMAARLQRPLGLQPEQVLLPDGLASDPQAEARRYGAALAVAGGVGLQLLGLGLNGHVGFNEPPCGAQAPCRCLTLSAATRTQNAGAFGGDPEAVPAQAITLGLAEILAAERILLVVTGASKAAILKRALQEPPCPEVPASWLQHHPRLEVVADRAALGTFLQGR</sequence>
<keyword evidence="1" id="KW-0378">Hydrolase</keyword>
<dbReference type="EMBL" id="PXXO01000004">
    <property type="protein sequence ID" value="PSJ06355.1"/>
    <property type="molecule type" value="Genomic_DNA"/>
</dbReference>
<name>A0A2P7MYQ2_9CYAN</name>
<evidence type="ECO:0000256" key="1">
    <source>
        <dbReference type="ARBA" id="ARBA00022801"/>
    </source>
</evidence>
<dbReference type="Gene3D" id="3.40.50.1360">
    <property type="match status" value="1"/>
</dbReference>
<protein>
    <submittedName>
        <fullName evidence="4">Glucosamine-6-phosphate deaminase</fullName>
    </submittedName>
</protein>
<reference evidence="4 5" key="1">
    <citation type="journal article" date="2018" name="Environ. Microbiol.">
        <title>Ecological and genomic features of two widespread freshwater picocyanobacteria.</title>
        <authorList>
            <person name="Cabello-Yeves P.J."/>
            <person name="Picazo A."/>
            <person name="Camacho A."/>
            <person name="Callieri C."/>
            <person name="Rosselli R."/>
            <person name="Roda-Garcia J.J."/>
            <person name="Coutinho F.H."/>
            <person name="Rodriguez-Valera F."/>
        </authorList>
    </citation>
    <scope>NUCLEOTIDE SEQUENCE [LARGE SCALE GENOMIC DNA]</scope>
    <source>
        <strain evidence="4 5">Tous</strain>
    </source>
</reference>
<dbReference type="GO" id="GO:0042802">
    <property type="term" value="F:identical protein binding"/>
    <property type="evidence" value="ECO:0007669"/>
    <property type="project" value="TreeGrafter"/>
</dbReference>
<dbReference type="GO" id="GO:0005737">
    <property type="term" value="C:cytoplasm"/>
    <property type="evidence" value="ECO:0007669"/>
    <property type="project" value="TreeGrafter"/>
</dbReference>
<organism evidence="4 5">
    <name type="scientific">Cyanobium usitatum str. Tous</name>
    <dbReference type="NCBI Taxonomy" id="2116684"/>
    <lineage>
        <taxon>Bacteria</taxon>
        <taxon>Bacillati</taxon>
        <taxon>Cyanobacteriota</taxon>
        <taxon>Cyanophyceae</taxon>
        <taxon>Synechococcales</taxon>
        <taxon>Prochlorococcaceae</taxon>
        <taxon>Cyanobium</taxon>
    </lineage>
</organism>
<dbReference type="OrthoDB" id="9791139at2"/>
<dbReference type="Pfam" id="PF01182">
    <property type="entry name" value="Glucosamine_iso"/>
    <property type="match status" value="1"/>
</dbReference>
<keyword evidence="5" id="KW-1185">Reference proteome</keyword>
<proteinExistence type="predicted"/>
<dbReference type="GO" id="GO:0006043">
    <property type="term" value="P:glucosamine catabolic process"/>
    <property type="evidence" value="ECO:0007669"/>
    <property type="project" value="TreeGrafter"/>
</dbReference>
<accession>A0A2P7MYQ2</accession>
<dbReference type="GO" id="GO:0019262">
    <property type="term" value="P:N-acetylneuraminate catabolic process"/>
    <property type="evidence" value="ECO:0007669"/>
    <property type="project" value="TreeGrafter"/>
</dbReference>
<gene>
    <name evidence="4" type="ORF">C7K55_04855</name>
</gene>
<dbReference type="GO" id="GO:0004342">
    <property type="term" value="F:glucosamine-6-phosphate deaminase activity"/>
    <property type="evidence" value="ECO:0007669"/>
    <property type="project" value="InterPro"/>
</dbReference>
<dbReference type="GO" id="GO:0005975">
    <property type="term" value="P:carbohydrate metabolic process"/>
    <property type="evidence" value="ECO:0007669"/>
    <property type="project" value="InterPro"/>
</dbReference>
<keyword evidence="2" id="KW-0119">Carbohydrate metabolism</keyword>
<dbReference type="Proteomes" id="UP000243002">
    <property type="component" value="Unassembled WGS sequence"/>
</dbReference>
<feature type="domain" description="Glucosamine/galactosamine-6-phosphate isomerase" evidence="3">
    <location>
        <begin position="2"/>
        <end position="220"/>
    </location>
</feature>
<evidence type="ECO:0000313" key="5">
    <source>
        <dbReference type="Proteomes" id="UP000243002"/>
    </source>
</evidence>
<dbReference type="CDD" id="cd01399">
    <property type="entry name" value="GlcN6P_deaminase"/>
    <property type="match status" value="1"/>
</dbReference>
<dbReference type="InterPro" id="IPR037171">
    <property type="entry name" value="NagB/RpiA_transferase-like"/>
</dbReference>